<proteinExistence type="inferred from homology"/>
<organism evidence="8 9">
    <name type="scientific">Desulfonauticus submarinus</name>
    <dbReference type="NCBI Taxonomy" id="206665"/>
    <lineage>
        <taxon>Bacteria</taxon>
        <taxon>Pseudomonadati</taxon>
        <taxon>Thermodesulfobacteriota</taxon>
        <taxon>Desulfovibrionia</taxon>
        <taxon>Desulfovibrionales</taxon>
        <taxon>Desulfonauticaceae</taxon>
        <taxon>Desulfonauticus</taxon>
    </lineage>
</organism>
<dbReference type="PANTHER" id="PTHR34183">
    <property type="entry name" value="ENDOLYTIC PEPTIDOGLYCAN TRANSGLYCOSYLASE RLPA"/>
    <property type="match status" value="1"/>
</dbReference>
<gene>
    <name evidence="4" type="primary">rlpA</name>
    <name evidence="8" type="ORF">SAMN04488516_11119</name>
</gene>
<feature type="domain" description="SPOR" evidence="7">
    <location>
        <begin position="150"/>
        <end position="224"/>
    </location>
</feature>
<dbReference type="Gene3D" id="2.40.40.10">
    <property type="entry name" value="RlpA-like domain"/>
    <property type="match status" value="1"/>
</dbReference>
<evidence type="ECO:0000256" key="1">
    <source>
        <dbReference type="ARBA" id="ARBA00022729"/>
    </source>
</evidence>
<dbReference type="EMBL" id="FNIN01000011">
    <property type="protein sequence ID" value="SDN90536.1"/>
    <property type="molecule type" value="Genomic_DNA"/>
</dbReference>
<keyword evidence="1 6" id="KW-0732">Signal</keyword>
<dbReference type="GO" id="GO:0071555">
    <property type="term" value="P:cell wall organization"/>
    <property type="evidence" value="ECO:0007669"/>
    <property type="project" value="UniProtKB-KW"/>
</dbReference>
<dbReference type="PANTHER" id="PTHR34183:SF1">
    <property type="entry name" value="ENDOLYTIC PEPTIDOGLYCAN TRANSGLYCOSYLASE RLPA"/>
    <property type="match status" value="1"/>
</dbReference>
<dbReference type="GO" id="GO:0005886">
    <property type="term" value="C:plasma membrane"/>
    <property type="evidence" value="ECO:0007669"/>
    <property type="project" value="UniProtKB-SubCell"/>
</dbReference>
<reference evidence="8 9" key="1">
    <citation type="submission" date="2016-10" db="EMBL/GenBank/DDBJ databases">
        <authorList>
            <person name="de Groot N.N."/>
        </authorList>
    </citation>
    <scope>NUCLEOTIDE SEQUENCE [LARGE SCALE GENOMIC DNA]</scope>
    <source>
        <strain evidence="8 9">DSM 15269</strain>
    </source>
</reference>
<dbReference type="AlphaFoldDB" id="A0A1H0F7F6"/>
<dbReference type="STRING" id="206665.SAMN04488516_11119"/>
<feature type="signal peptide" evidence="6">
    <location>
        <begin position="1"/>
        <end position="21"/>
    </location>
</feature>
<evidence type="ECO:0000259" key="7">
    <source>
        <dbReference type="PROSITE" id="PS51724"/>
    </source>
</evidence>
<dbReference type="Proteomes" id="UP000199602">
    <property type="component" value="Unassembled WGS sequence"/>
</dbReference>
<dbReference type="HAMAP" id="MF_02071">
    <property type="entry name" value="RlpA"/>
    <property type="match status" value="1"/>
</dbReference>
<evidence type="ECO:0000256" key="2">
    <source>
        <dbReference type="ARBA" id="ARBA00023239"/>
    </source>
</evidence>
<dbReference type="RefSeq" id="WP_092065959.1">
    <property type="nucleotide sequence ID" value="NZ_FNIN01000011.1"/>
</dbReference>
<name>A0A1H0F7F6_9BACT</name>
<dbReference type="Gene3D" id="3.30.70.1070">
    <property type="entry name" value="Sporulation related repeat"/>
    <property type="match status" value="1"/>
</dbReference>
<dbReference type="InterPro" id="IPR007730">
    <property type="entry name" value="SPOR-like_dom"/>
</dbReference>
<keyword evidence="3 4" id="KW-0961">Cell wall biogenesis/degradation</keyword>
<dbReference type="InterPro" id="IPR034718">
    <property type="entry name" value="RlpA"/>
</dbReference>
<dbReference type="NCBIfam" id="TIGR00413">
    <property type="entry name" value="rlpA"/>
    <property type="match status" value="1"/>
</dbReference>
<feature type="chain" id="PRO_5011801063" description="Probable endolytic peptidoglycan transglycosylase RlpA" evidence="6">
    <location>
        <begin position="22"/>
        <end position="224"/>
    </location>
</feature>
<dbReference type="SUPFAM" id="SSF50685">
    <property type="entry name" value="Barwin-like endoglucanases"/>
    <property type="match status" value="1"/>
</dbReference>
<dbReference type="GO" id="GO:0000270">
    <property type="term" value="P:peptidoglycan metabolic process"/>
    <property type="evidence" value="ECO:0007669"/>
    <property type="project" value="UniProtKB-UniRule"/>
</dbReference>
<dbReference type="GO" id="GO:0042834">
    <property type="term" value="F:peptidoglycan binding"/>
    <property type="evidence" value="ECO:0007669"/>
    <property type="project" value="InterPro"/>
</dbReference>
<sequence length="224" mass="25273">MARKLLSCICLLIFFFSGCSSKPKLKQSFSPKAYRVYGKTYRPLSSSHAFVEEGFASWYGPKFHGKKTASGEIFNMYAYTAAHKVLPFQTKVRVTNLQNGKQVVVRINDRGPFVRGRIIDLSYQAAKALGMIGPGTARVRLEVVQGIQEKSFKGKFYIQVGAFAQKINALRAKTKAVSLGYKCRVVKKDSLWRVQVGPFLSLTSAKVNQQRLWNYFKNSFIFAD</sequence>
<dbReference type="InterPro" id="IPR012997">
    <property type="entry name" value="RplA"/>
</dbReference>
<dbReference type="InterPro" id="IPR036908">
    <property type="entry name" value="RlpA-like_sf"/>
</dbReference>
<dbReference type="Pfam" id="PF03330">
    <property type="entry name" value="DPBB_1"/>
    <property type="match status" value="1"/>
</dbReference>
<evidence type="ECO:0000256" key="3">
    <source>
        <dbReference type="ARBA" id="ARBA00023316"/>
    </source>
</evidence>
<keyword evidence="4" id="KW-0564">Palmitate</keyword>
<dbReference type="EC" id="4.2.2.-" evidence="4"/>
<dbReference type="Pfam" id="PF05036">
    <property type="entry name" value="SPOR"/>
    <property type="match status" value="1"/>
</dbReference>
<evidence type="ECO:0000313" key="8">
    <source>
        <dbReference type="EMBL" id="SDN90536.1"/>
    </source>
</evidence>
<comment type="subcellular location">
    <subcellularLocation>
        <location evidence="4">Cell membrane</location>
        <topology evidence="4">Lipid-anchor</topology>
    </subcellularLocation>
</comment>
<keyword evidence="4" id="KW-0472">Membrane</keyword>
<dbReference type="PROSITE" id="PS51257">
    <property type="entry name" value="PROKAR_LIPOPROTEIN"/>
    <property type="match status" value="1"/>
</dbReference>
<keyword evidence="2 4" id="KW-0456">Lyase</keyword>
<evidence type="ECO:0000313" key="9">
    <source>
        <dbReference type="Proteomes" id="UP000199602"/>
    </source>
</evidence>
<dbReference type="CDD" id="cd22268">
    <property type="entry name" value="DPBB_RlpA-like"/>
    <property type="match status" value="1"/>
</dbReference>
<evidence type="ECO:0000256" key="5">
    <source>
        <dbReference type="RuleBase" id="RU003495"/>
    </source>
</evidence>
<dbReference type="GO" id="GO:0008932">
    <property type="term" value="F:lytic endotransglycosylase activity"/>
    <property type="evidence" value="ECO:0007669"/>
    <property type="project" value="UniProtKB-UniRule"/>
</dbReference>
<dbReference type="OrthoDB" id="9779128at2"/>
<dbReference type="InterPro" id="IPR009009">
    <property type="entry name" value="RlpA-like_DPBB"/>
</dbReference>
<dbReference type="PROSITE" id="PS51724">
    <property type="entry name" value="SPOR"/>
    <property type="match status" value="1"/>
</dbReference>
<evidence type="ECO:0000256" key="4">
    <source>
        <dbReference type="HAMAP-Rule" id="MF_02071"/>
    </source>
</evidence>
<accession>A0A1H0F7F6</accession>
<keyword evidence="4" id="KW-1003">Cell membrane</keyword>
<dbReference type="InterPro" id="IPR036680">
    <property type="entry name" value="SPOR-like_sf"/>
</dbReference>
<comment type="similarity">
    <text evidence="4 5">Belongs to the RlpA family.</text>
</comment>
<protein>
    <recommendedName>
        <fullName evidence="4">Probable endolytic peptidoglycan transglycosylase RlpA</fullName>
        <ecNumber evidence="4">4.2.2.-</ecNumber>
    </recommendedName>
</protein>
<comment type="function">
    <text evidence="4">Lytic transglycosylase with a strong preference for naked glycan strands that lack stem peptides.</text>
</comment>
<keyword evidence="9" id="KW-1185">Reference proteome</keyword>
<keyword evidence="4 8" id="KW-0449">Lipoprotein</keyword>
<evidence type="ECO:0000256" key="6">
    <source>
        <dbReference type="SAM" id="SignalP"/>
    </source>
</evidence>
<dbReference type="SUPFAM" id="SSF110997">
    <property type="entry name" value="Sporulation related repeat"/>
    <property type="match status" value="1"/>
</dbReference>